<keyword evidence="1" id="KW-0812">Transmembrane</keyword>
<feature type="transmembrane region" description="Helical" evidence="1">
    <location>
        <begin position="30"/>
        <end position="53"/>
    </location>
</feature>
<proteinExistence type="predicted"/>
<dbReference type="PANTHER" id="PTHR31876">
    <property type="entry name" value="COV-LIKE PROTEIN 1"/>
    <property type="match status" value="1"/>
</dbReference>
<accession>A0A178MC71</accession>
<protein>
    <recommendedName>
        <fullName evidence="4">DUF502 domain-containing protein</fullName>
    </recommendedName>
</protein>
<dbReference type="OrthoDB" id="9780267at2"/>
<dbReference type="STRING" id="1437059.A6A05_03790"/>
<dbReference type="AlphaFoldDB" id="A0A178MC71"/>
<keyword evidence="1" id="KW-1133">Transmembrane helix</keyword>
<evidence type="ECO:0000313" key="3">
    <source>
        <dbReference type="Proteomes" id="UP000078543"/>
    </source>
</evidence>
<organism evidence="2 3">
    <name type="scientific">Magnetospirillum moscoviense</name>
    <dbReference type="NCBI Taxonomy" id="1437059"/>
    <lineage>
        <taxon>Bacteria</taxon>
        <taxon>Pseudomonadati</taxon>
        <taxon>Pseudomonadota</taxon>
        <taxon>Alphaproteobacteria</taxon>
        <taxon>Rhodospirillales</taxon>
        <taxon>Rhodospirillaceae</taxon>
        <taxon>Magnetospirillum</taxon>
    </lineage>
</organism>
<gene>
    <name evidence="2" type="ORF">A6A05_03790</name>
</gene>
<keyword evidence="3" id="KW-1185">Reference proteome</keyword>
<dbReference type="InterPro" id="IPR007462">
    <property type="entry name" value="COV1-like"/>
</dbReference>
<name>A0A178MC71_9PROT</name>
<reference evidence="2 3" key="1">
    <citation type="submission" date="2016-04" db="EMBL/GenBank/DDBJ databases">
        <title>Draft genome sequence of freshwater magnetotactic bacteria Magnetospirillum marisnigri SP-1 and Magnetospirillum moscoviense BB-1.</title>
        <authorList>
            <person name="Koziaeva V."/>
            <person name="Dziuba M.V."/>
            <person name="Ivanov T.M."/>
            <person name="Kuznetsov B."/>
            <person name="Grouzdev D.S."/>
        </authorList>
    </citation>
    <scope>NUCLEOTIDE SEQUENCE [LARGE SCALE GENOMIC DNA]</scope>
    <source>
        <strain evidence="2 3">BB-1</strain>
    </source>
</reference>
<feature type="transmembrane region" description="Helical" evidence="1">
    <location>
        <begin position="73"/>
        <end position="103"/>
    </location>
</feature>
<dbReference type="EMBL" id="LWQU01000174">
    <property type="protein sequence ID" value="OAN46359.1"/>
    <property type="molecule type" value="Genomic_DNA"/>
</dbReference>
<dbReference type="Pfam" id="PF04367">
    <property type="entry name" value="DUF502"/>
    <property type="match status" value="1"/>
</dbReference>
<sequence>MTKPNSAETHHPETPKPKGWHLGVMARLRAYFFAGILVTAPVSISFYLAWQFIKFMDNQVAPFLPPTFHNLIWDIPGFGLVMVVVGLTVTGFLTAGFAGRLIVRISDFVLARMPVIRSIYSAVKQIFETMLAQKANAFREVALIQYPRQGVWTIAFITGTTAGEVKGHFDEEMVNVYVPTTPNPTSGFLLFLPRAELRVLNMSVEDGLKMVLSTGIIVPDWHGGEDQPELPIRT</sequence>
<dbReference type="Proteomes" id="UP000078543">
    <property type="component" value="Unassembled WGS sequence"/>
</dbReference>
<keyword evidence="1" id="KW-0472">Membrane</keyword>
<dbReference type="PANTHER" id="PTHR31876:SF26">
    <property type="entry name" value="PROTEIN LIKE COV 2"/>
    <property type="match status" value="1"/>
</dbReference>
<evidence type="ECO:0008006" key="4">
    <source>
        <dbReference type="Google" id="ProtNLM"/>
    </source>
</evidence>
<evidence type="ECO:0000256" key="1">
    <source>
        <dbReference type="SAM" id="Phobius"/>
    </source>
</evidence>
<comment type="caution">
    <text evidence="2">The sequence shown here is derived from an EMBL/GenBank/DDBJ whole genome shotgun (WGS) entry which is preliminary data.</text>
</comment>
<dbReference type="RefSeq" id="WP_068503661.1">
    <property type="nucleotide sequence ID" value="NZ_LWQU01000174.1"/>
</dbReference>
<evidence type="ECO:0000313" key="2">
    <source>
        <dbReference type="EMBL" id="OAN46359.1"/>
    </source>
</evidence>